<keyword evidence="3" id="KW-1185">Reference proteome</keyword>
<dbReference type="HOGENOM" id="CLU_040461_1_0_1"/>
<dbReference type="PANTHER" id="PTHR31464:SF3">
    <property type="entry name" value="AAA DOMAIN-CONTAINING PROTEIN-RELATED"/>
    <property type="match status" value="1"/>
</dbReference>
<accession>G0NXF6</accession>
<protein>
    <submittedName>
        <fullName evidence="2">Uncharacterized protein</fullName>
    </submittedName>
</protein>
<evidence type="ECO:0000313" key="2">
    <source>
        <dbReference type="EMBL" id="EGT39517.1"/>
    </source>
</evidence>
<dbReference type="InParanoid" id="G0NXF6"/>
<dbReference type="OrthoDB" id="5789346at2759"/>
<dbReference type="AlphaFoldDB" id="G0NXF6"/>
<dbReference type="Pfam" id="PF05075">
    <property type="entry name" value="DUF684"/>
    <property type="match status" value="1"/>
</dbReference>
<sequence>MPDTMVAHSPMDILLKKEESQQLIAPSNGSLVAPGDAPTTEDYVSGTLKIYSGLALVGMAVLPFPANVAAGIIGGLGIAIAEGVEAFKKESDEVRKKFAELKQKIKDLEEVIVKRFDKMKVFLSENKFSMEIIAEVAVLKKLLDDVLDMDDPEALENFRAAYEQNPPLDIAYTVTSLLSQTSTNPLAMGLEKNPKEREETLANWTNILKTVMGDLMVLEAFAAGLLKKKNMFDSDRLIKEYDVIVDILDDFEERYNIGPWATFKKNFPTYAKELTWIGYDKQSRANRIKEELKKQVPNAAFYILIYDGGKFDEDYYFAAKDYNILQIKNVASRQTPHRTFDVLIYRSYKTKKLQKSDFEKLQKKMDAEEPFDQKKTNKWLVDQDVIKKKGYPADGFNAIFNFVTGLYIDSANCPKGIALPGHQRFMYMGKGSSDWRKTNWIVGFP</sequence>
<evidence type="ECO:0000313" key="3">
    <source>
        <dbReference type="Proteomes" id="UP000008068"/>
    </source>
</evidence>
<feature type="coiled-coil region" evidence="1">
    <location>
        <begin position="84"/>
        <end position="111"/>
    </location>
</feature>
<dbReference type="EMBL" id="GL379971">
    <property type="protein sequence ID" value="EGT39517.1"/>
    <property type="molecule type" value="Genomic_DNA"/>
</dbReference>
<dbReference type="STRING" id="135651.G0NXF6"/>
<evidence type="ECO:0000256" key="1">
    <source>
        <dbReference type="SAM" id="Coils"/>
    </source>
</evidence>
<dbReference type="eggNOG" id="ENOG502TJHI">
    <property type="taxonomic scope" value="Eukaryota"/>
</dbReference>
<dbReference type="InterPro" id="IPR007767">
    <property type="entry name" value="DUF684"/>
</dbReference>
<organism evidence="3">
    <name type="scientific">Caenorhabditis brenneri</name>
    <name type="common">Nematode worm</name>
    <dbReference type="NCBI Taxonomy" id="135651"/>
    <lineage>
        <taxon>Eukaryota</taxon>
        <taxon>Metazoa</taxon>
        <taxon>Ecdysozoa</taxon>
        <taxon>Nematoda</taxon>
        <taxon>Chromadorea</taxon>
        <taxon>Rhabditida</taxon>
        <taxon>Rhabditina</taxon>
        <taxon>Rhabditomorpha</taxon>
        <taxon>Rhabditoidea</taxon>
        <taxon>Rhabditidae</taxon>
        <taxon>Peloderinae</taxon>
        <taxon>Caenorhabditis</taxon>
    </lineage>
</organism>
<name>G0NXF6_CAEBE</name>
<dbReference type="PANTHER" id="PTHR31464">
    <property type="entry name" value="PROTEIN CBG01266"/>
    <property type="match status" value="1"/>
</dbReference>
<proteinExistence type="predicted"/>
<reference evidence="3" key="1">
    <citation type="submission" date="2011-07" db="EMBL/GenBank/DDBJ databases">
        <authorList>
            <consortium name="Caenorhabditis brenneri Sequencing and Analysis Consortium"/>
            <person name="Wilson R.K."/>
        </authorList>
    </citation>
    <scope>NUCLEOTIDE SEQUENCE [LARGE SCALE GENOMIC DNA]</scope>
    <source>
        <strain evidence="3">PB2801</strain>
    </source>
</reference>
<gene>
    <name evidence="2" type="ORF">CAEBREN_17452</name>
</gene>
<keyword evidence="1" id="KW-0175">Coiled coil</keyword>
<dbReference type="Proteomes" id="UP000008068">
    <property type="component" value="Unassembled WGS sequence"/>
</dbReference>